<evidence type="ECO:0000256" key="2">
    <source>
        <dbReference type="ARBA" id="ARBA00022525"/>
    </source>
</evidence>
<keyword evidence="6" id="KW-0720">Serine protease</keyword>
<dbReference type="PANTHER" id="PTHR24264">
    <property type="entry name" value="TRYPSIN-RELATED"/>
    <property type="match status" value="1"/>
</dbReference>
<feature type="domain" description="Peptidase S1" evidence="9">
    <location>
        <begin position="1"/>
        <end position="151"/>
    </location>
</feature>
<accession>N6TVR3</accession>
<reference evidence="10" key="1">
    <citation type="journal article" date="2013" name="Genome Biol.">
        <title>Draft genome of the mountain pine beetle, Dendroctonus ponderosae Hopkins, a major forest pest.</title>
        <authorList>
            <person name="Keeling C.I."/>
            <person name="Yuen M.M."/>
            <person name="Liao N.Y."/>
            <person name="Docking T.R."/>
            <person name="Chan S.K."/>
            <person name="Taylor G.A."/>
            <person name="Palmquist D.L."/>
            <person name="Jackman S.D."/>
            <person name="Nguyen A."/>
            <person name="Li M."/>
            <person name="Henderson H."/>
            <person name="Janes J.K."/>
            <person name="Zhao Y."/>
            <person name="Pandoh P."/>
            <person name="Moore R."/>
            <person name="Sperling F.A."/>
            <person name="Huber D.P."/>
            <person name="Birol I."/>
            <person name="Jones S.J."/>
            <person name="Bohlmann J."/>
        </authorList>
    </citation>
    <scope>NUCLEOTIDE SEQUENCE</scope>
</reference>
<keyword evidence="5" id="KW-0378">Hydrolase</keyword>
<dbReference type="InterPro" id="IPR001254">
    <property type="entry name" value="Trypsin_dom"/>
</dbReference>
<evidence type="ECO:0000256" key="1">
    <source>
        <dbReference type="ARBA" id="ARBA00004613"/>
    </source>
</evidence>
<evidence type="ECO:0000256" key="3">
    <source>
        <dbReference type="ARBA" id="ARBA00022670"/>
    </source>
</evidence>
<dbReference type="AlphaFoldDB" id="N6TVR3"/>
<dbReference type="OMA" id="GWGWTKY"/>
<dbReference type="GO" id="GO:0004252">
    <property type="term" value="F:serine-type endopeptidase activity"/>
    <property type="evidence" value="ECO:0007669"/>
    <property type="project" value="InterPro"/>
</dbReference>
<proteinExistence type="predicted"/>
<dbReference type="HOGENOM" id="CLU_006842_13_1_1"/>
<evidence type="ECO:0000256" key="5">
    <source>
        <dbReference type="ARBA" id="ARBA00022801"/>
    </source>
</evidence>
<evidence type="ECO:0000256" key="6">
    <source>
        <dbReference type="ARBA" id="ARBA00022825"/>
    </source>
</evidence>
<protein>
    <recommendedName>
        <fullName evidence="9">Peptidase S1 domain-containing protein</fullName>
    </recommendedName>
</protein>
<feature type="non-terminal residue" evidence="10">
    <location>
        <position position="1"/>
    </location>
</feature>
<dbReference type="Gene3D" id="2.40.10.10">
    <property type="entry name" value="Trypsin-like serine proteases"/>
    <property type="match status" value="1"/>
</dbReference>
<keyword evidence="3" id="KW-0645">Protease</keyword>
<evidence type="ECO:0000256" key="8">
    <source>
        <dbReference type="ARBA" id="ARBA00023180"/>
    </source>
</evidence>
<organism evidence="10">
    <name type="scientific">Dendroctonus ponderosae</name>
    <name type="common">Mountain pine beetle</name>
    <dbReference type="NCBI Taxonomy" id="77166"/>
    <lineage>
        <taxon>Eukaryota</taxon>
        <taxon>Metazoa</taxon>
        <taxon>Ecdysozoa</taxon>
        <taxon>Arthropoda</taxon>
        <taxon>Hexapoda</taxon>
        <taxon>Insecta</taxon>
        <taxon>Pterygota</taxon>
        <taxon>Neoptera</taxon>
        <taxon>Endopterygota</taxon>
        <taxon>Coleoptera</taxon>
        <taxon>Polyphaga</taxon>
        <taxon>Cucujiformia</taxon>
        <taxon>Curculionidae</taxon>
        <taxon>Scolytinae</taxon>
        <taxon>Dendroctonus</taxon>
    </lineage>
</organism>
<evidence type="ECO:0000259" key="9">
    <source>
        <dbReference type="PROSITE" id="PS50240"/>
    </source>
</evidence>
<evidence type="ECO:0000256" key="7">
    <source>
        <dbReference type="ARBA" id="ARBA00023157"/>
    </source>
</evidence>
<evidence type="ECO:0000313" key="10">
    <source>
        <dbReference type="EMBL" id="ENN82138.1"/>
    </source>
</evidence>
<keyword evidence="7" id="KW-1015">Disulfide bond</keyword>
<keyword evidence="4" id="KW-0732">Signal</keyword>
<dbReference type="Pfam" id="PF00089">
    <property type="entry name" value="Trypsin"/>
    <property type="match status" value="1"/>
</dbReference>
<dbReference type="PROSITE" id="PS50240">
    <property type="entry name" value="TRYPSIN_DOM"/>
    <property type="match status" value="1"/>
</dbReference>
<dbReference type="FunFam" id="2.40.10.10:FF:000054">
    <property type="entry name" value="Complement C1r subcomponent"/>
    <property type="match status" value="1"/>
</dbReference>
<dbReference type="PANTHER" id="PTHR24264:SF65">
    <property type="entry name" value="SRCR DOMAIN-CONTAINING PROTEIN"/>
    <property type="match status" value="1"/>
</dbReference>
<comment type="subcellular location">
    <subcellularLocation>
        <location evidence="1">Secreted</location>
    </subcellularLocation>
</comment>
<dbReference type="InterPro" id="IPR033116">
    <property type="entry name" value="TRYPSIN_SER"/>
</dbReference>
<dbReference type="OrthoDB" id="10059102at2759"/>
<dbReference type="InterPro" id="IPR050127">
    <property type="entry name" value="Serine_Proteases_S1"/>
</dbReference>
<dbReference type="InterPro" id="IPR009003">
    <property type="entry name" value="Peptidase_S1_PA"/>
</dbReference>
<name>N6TVR3_DENPD</name>
<keyword evidence="2" id="KW-0964">Secreted</keyword>
<dbReference type="InterPro" id="IPR001314">
    <property type="entry name" value="Peptidase_S1A"/>
</dbReference>
<dbReference type="GO" id="GO:0005615">
    <property type="term" value="C:extracellular space"/>
    <property type="evidence" value="ECO:0007669"/>
    <property type="project" value="TreeGrafter"/>
</dbReference>
<dbReference type="PRINTS" id="PR00722">
    <property type="entry name" value="CHYMOTRYPSIN"/>
</dbReference>
<keyword evidence="8" id="KW-0325">Glycoprotein</keyword>
<gene>
    <name evidence="10" type="ORF">YQE_01484</name>
</gene>
<dbReference type="EMBL" id="KB739734">
    <property type="protein sequence ID" value="ENN82138.1"/>
    <property type="molecule type" value="Genomic_DNA"/>
</dbReference>
<dbReference type="GO" id="GO:0006508">
    <property type="term" value="P:proteolysis"/>
    <property type="evidence" value="ECO:0007669"/>
    <property type="project" value="UniProtKB-KW"/>
</dbReference>
<dbReference type="SMART" id="SM00020">
    <property type="entry name" value="Tryp_SPc"/>
    <property type="match status" value="1"/>
</dbReference>
<dbReference type="InterPro" id="IPR043504">
    <property type="entry name" value="Peptidase_S1_PA_chymotrypsin"/>
</dbReference>
<dbReference type="PROSITE" id="PS00135">
    <property type="entry name" value="TRYPSIN_SER"/>
    <property type="match status" value="1"/>
</dbReference>
<sequence>MSEGLVTGLTRIVDHHIYGNSVNLLDYDISLIQLARTLTFTNSIQPVALPSADQVEVPGARCVITGWGTLTSGGTSPSRLHVVTRVSYSMMCAGSPYGGRDACQGDSGGPLVVDNVLIGIVSWGRGCALAGFPGVYAYVVPVRPWIANITGL</sequence>
<evidence type="ECO:0000256" key="4">
    <source>
        <dbReference type="ARBA" id="ARBA00022729"/>
    </source>
</evidence>
<dbReference type="SUPFAM" id="SSF50494">
    <property type="entry name" value="Trypsin-like serine proteases"/>
    <property type="match status" value="1"/>
</dbReference>
<dbReference type="CDD" id="cd00190">
    <property type="entry name" value="Tryp_SPc"/>
    <property type="match status" value="1"/>
</dbReference>